<name>A0A0E9STF5_ANGAN</name>
<accession>A0A0E9STF5</accession>
<dbReference type="AlphaFoldDB" id="A0A0E9STF5"/>
<evidence type="ECO:0000313" key="1">
    <source>
        <dbReference type="EMBL" id="JAH43925.1"/>
    </source>
</evidence>
<sequence length="42" mass="5035">MRAYVTSDQKIQSLFSLHCLYCKYLKFCRLFIHFGVSFCEAH</sequence>
<dbReference type="EMBL" id="GBXM01064652">
    <property type="protein sequence ID" value="JAH43925.1"/>
    <property type="molecule type" value="Transcribed_RNA"/>
</dbReference>
<organism evidence="1">
    <name type="scientific">Anguilla anguilla</name>
    <name type="common">European freshwater eel</name>
    <name type="synonym">Muraena anguilla</name>
    <dbReference type="NCBI Taxonomy" id="7936"/>
    <lineage>
        <taxon>Eukaryota</taxon>
        <taxon>Metazoa</taxon>
        <taxon>Chordata</taxon>
        <taxon>Craniata</taxon>
        <taxon>Vertebrata</taxon>
        <taxon>Euteleostomi</taxon>
        <taxon>Actinopterygii</taxon>
        <taxon>Neopterygii</taxon>
        <taxon>Teleostei</taxon>
        <taxon>Anguilliformes</taxon>
        <taxon>Anguillidae</taxon>
        <taxon>Anguilla</taxon>
    </lineage>
</organism>
<proteinExistence type="predicted"/>
<reference evidence="1" key="2">
    <citation type="journal article" date="2015" name="Fish Shellfish Immunol.">
        <title>Early steps in the European eel (Anguilla anguilla)-Vibrio vulnificus interaction in the gills: Role of the RtxA13 toxin.</title>
        <authorList>
            <person name="Callol A."/>
            <person name="Pajuelo D."/>
            <person name="Ebbesson L."/>
            <person name="Teles M."/>
            <person name="MacKenzie S."/>
            <person name="Amaro C."/>
        </authorList>
    </citation>
    <scope>NUCLEOTIDE SEQUENCE</scope>
</reference>
<protein>
    <submittedName>
        <fullName evidence="1">Uncharacterized protein</fullName>
    </submittedName>
</protein>
<reference evidence="1" key="1">
    <citation type="submission" date="2014-11" db="EMBL/GenBank/DDBJ databases">
        <authorList>
            <person name="Amaro Gonzalez C."/>
        </authorList>
    </citation>
    <scope>NUCLEOTIDE SEQUENCE</scope>
</reference>